<feature type="chain" id="PRO_5028814950" evidence="3">
    <location>
        <begin position="26"/>
        <end position="573"/>
    </location>
</feature>
<evidence type="ECO:0000313" key="5">
    <source>
        <dbReference type="Proteomes" id="UP000515908"/>
    </source>
</evidence>
<name>A0A7G2CMQ8_9TRYP</name>
<evidence type="ECO:0000313" key="4">
    <source>
        <dbReference type="EMBL" id="CAD2220699.1"/>
    </source>
</evidence>
<feature type="signal peptide" evidence="3">
    <location>
        <begin position="1"/>
        <end position="25"/>
    </location>
</feature>
<dbReference type="Proteomes" id="UP000515908">
    <property type="component" value="Chromosome 18"/>
</dbReference>
<feature type="compositionally biased region" description="Polar residues" evidence="1">
    <location>
        <begin position="485"/>
        <end position="497"/>
    </location>
</feature>
<organism evidence="4 5">
    <name type="scientific">Angomonas deanei</name>
    <dbReference type="NCBI Taxonomy" id="59799"/>
    <lineage>
        <taxon>Eukaryota</taxon>
        <taxon>Discoba</taxon>
        <taxon>Euglenozoa</taxon>
        <taxon>Kinetoplastea</taxon>
        <taxon>Metakinetoplastina</taxon>
        <taxon>Trypanosomatida</taxon>
        <taxon>Trypanosomatidae</taxon>
        <taxon>Strigomonadinae</taxon>
        <taxon>Angomonas</taxon>
    </lineage>
</organism>
<dbReference type="AlphaFoldDB" id="A0A7G2CMQ8"/>
<dbReference type="VEuPathDB" id="TriTrypDB:ADEAN_000822100"/>
<accession>A0A7G2CMQ8</accession>
<feature type="transmembrane region" description="Helical" evidence="2">
    <location>
        <begin position="426"/>
        <end position="452"/>
    </location>
</feature>
<protein>
    <submittedName>
        <fullName evidence="4">Uncharacterized protein</fullName>
    </submittedName>
</protein>
<keyword evidence="2" id="KW-1133">Transmembrane helix</keyword>
<evidence type="ECO:0000256" key="2">
    <source>
        <dbReference type="SAM" id="Phobius"/>
    </source>
</evidence>
<feature type="compositionally biased region" description="Acidic residues" evidence="1">
    <location>
        <begin position="501"/>
        <end position="517"/>
    </location>
</feature>
<evidence type="ECO:0000256" key="1">
    <source>
        <dbReference type="SAM" id="MobiDB-lite"/>
    </source>
</evidence>
<keyword evidence="2" id="KW-0812">Transmembrane</keyword>
<keyword evidence="5" id="KW-1185">Reference proteome</keyword>
<gene>
    <name evidence="4" type="ORF">ADEAN_000822100</name>
</gene>
<sequence length="573" mass="62083">MTSVTRYTRAVLLSLLLFCASLSAADGVAWLSGPVLQWSQIFIYTDYTVRKALTTDLQTQLTKEGDPGTVVVNSLVARTAEPLIGVDVTYTVTGSSLTEEQLLGVFSRSPLTELNKDIGVTTAMKGYTLRMLPILPSQATLISTAADSRIAITGSSLMWKIVFEKASPIVTNGIAGGFQEDFQRAIDPDMTDYAVAATIPPTDPVTAASLFIDYEVFLINPVVSSPMTQAQINTSLFVPTNYTNAAMLLNLVRSTTEFKPYEDLFPFTLRAHVAPKERNEPEPVPEEQITSSNNTNVILFFSGSASGWTLATEQSDSTKALIKQAAELALAREHYKYTVDVTGLETVTAADAVHGNVGMKAYATVTQGMSDVARYPYDKEALASMVSFGDYSAVIALYGGATSEAELVAVANAEADDKRKLTKSEIAMIIMGAVIVGLMLITFIIVTCVVCCCCKEKYEEDYDDMEREMRARGSSIGMNHRPSVAASNPFTSNSQYNRLPEDDDDDADDYVYEEDDNYYNPKGSSYTPPSALPPPVLKSALKKKGGDLPEAPVRQDGGSGYAGMFGNAPRREV</sequence>
<reference evidence="4 5" key="1">
    <citation type="submission" date="2020-08" db="EMBL/GenBank/DDBJ databases">
        <authorList>
            <person name="Newling K."/>
            <person name="Davey J."/>
            <person name="Forrester S."/>
        </authorList>
    </citation>
    <scope>NUCLEOTIDE SEQUENCE [LARGE SCALE GENOMIC DNA]</scope>
    <source>
        <strain evidence="5">Crithidia deanei Carvalho (ATCC PRA-265)</strain>
    </source>
</reference>
<feature type="region of interest" description="Disordered" evidence="1">
    <location>
        <begin position="473"/>
        <end position="573"/>
    </location>
</feature>
<evidence type="ECO:0000256" key="3">
    <source>
        <dbReference type="SAM" id="SignalP"/>
    </source>
</evidence>
<proteinExistence type="predicted"/>
<keyword evidence="2" id="KW-0472">Membrane</keyword>
<keyword evidence="3" id="KW-0732">Signal</keyword>
<dbReference type="EMBL" id="LR877162">
    <property type="protein sequence ID" value="CAD2220699.1"/>
    <property type="molecule type" value="Genomic_DNA"/>
</dbReference>